<dbReference type="RefSeq" id="WP_070125800.1">
    <property type="nucleotide sequence ID" value="NZ_MDHN01000029.1"/>
</dbReference>
<organism evidence="2 3">
    <name type="scientific">Alteromonas confluentis</name>
    <dbReference type="NCBI Taxonomy" id="1656094"/>
    <lineage>
        <taxon>Bacteria</taxon>
        <taxon>Pseudomonadati</taxon>
        <taxon>Pseudomonadota</taxon>
        <taxon>Gammaproteobacteria</taxon>
        <taxon>Alteromonadales</taxon>
        <taxon>Alteromonadaceae</taxon>
        <taxon>Alteromonas/Salinimonas group</taxon>
        <taxon>Alteromonas</taxon>
    </lineage>
</organism>
<dbReference type="Proteomes" id="UP000175691">
    <property type="component" value="Unassembled WGS sequence"/>
</dbReference>
<reference evidence="2 3" key="1">
    <citation type="submission" date="2016-08" db="EMBL/GenBank/DDBJ databases">
        <authorList>
            <person name="Seilhamer J.J."/>
        </authorList>
    </citation>
    <scope>NUCLEOTIDE SEQUENCE [LARGE SCALE GENOMIC DNA]</scope>
    <source>
        <strain evidence="2 3">KCTC 42603</strain>
    </source>
</reference>
<evidence type="ECO:0000313" key="2">
    <source>
        <dbReference type="EMBL" id="OFC70157.1"/>
    </source>
</evidence>
<dbReference type="PROSITE" id="PS51257">
    <property type="entry name" value="PROKAR_LIPOPROTEIN"/>
    <property type="match status" value="1"/>
</dbReference>
<comment type="caution">
    <text evidence="2">The sequence shown here is derived from an EMBL/GenBank/DDBJ whole genome shotgun (WGS) entry which is preliminary data.</text>
</comment>
<keyword evidence="1" id="KW-0732">Signal</keyword>
<protein>
    <recommendedName>
        <fullName evidence="4">DUF885 domain-containing protein</fullName>
    </recommendedName>
</protein>
<evidence type="ECO:0008006" key="4">
    <source>
        <dbReference type="Google" id="ProtNLM"/>
    </source>
</evidence>
<feature type="chain" id="PRO_5009209524" description="DUF885 domain-containing protein" evidence="1">
    <location>
        <begin position="29"/>
        <end position="625"/>
    </location>
</feature>
<dbReference type="PANTHER" id="PTHR33361">
    <property type="entry name" value="GLR0591 PROTEIN"/>
    <property type="match status" value="1"/>
</dbReference>
<dbReference type="Pfam" id="PF05960">
    <property type="entry name" value="DUF885"/>
    <property type="match status" value="1"/>
</dbReference>
<name>A0A1E7Z9K0_9ALTE</name>
<sequence length="625" mass="70936">MKSSVKASFGFALSLVAAAMMGCSPANEASKEPSEVVAEAQAEQSETERLNAWFEEQYEEGLKKSPLALTMQGRKERYGELDQMSEQASNERFADMEAAVKEMKETFDYDKLDDDAKISWNVFLFGYEQQKAMKPFERREYIFNQMFGMHSQLPTVLINYHRVGSEQDLKDYVSRLGEAGRAVNQLIDRASVAADEGVKAPYFAYEGVIQQSKGIISGKPFDDSDNDNALYGDFKAKAEALVEQGTLTQEQADKYIDEAATMLTTKVGPAYQTLIDWFEDDLPNLDKEAKGVWALPDGEAYYNVMLAQSTTTDMTADEIHELGLKEVARIRAEMEKVKGELGFDGTLREMFDYLREDKSDERLYYPNTDEGREAYLADARTYINDMKEILPDYFGRLPKADLVVKRVEAFREQPGAAQHYYPSSPDGSNPGVYYVHLIDMTMMPKSEMEAIAYHEGVPGHHMQIAIAQELEDIPTFRTQQFFTSYVEGWALYSERLAKEMGMYKEPINDFGRLHSEMWRAIRLVLDTGIHAKKWTEAQSIEYFINNTPISEGQAKSEVRRYFVMPGQATAYKIGMLKILELREKAKTELGEKFDIKAFHDLVLGGGAVPLSTLELMVNDWIASQK</sequence>
<dbReference type="InterPro" id="IPR010281">
    <property type="entry name" value="DUF885"/>
</dbReference>
<dbReference type="AlphaFoldDB" id="A0A1E7Z9K0"/>
<evidence type="ECO:0000313" key="3">
    <source>
        <dbReference type="Proteomes" id="UP000175691"/>
    </source>
</evidence>
<gene>
    <name evidence="2" type="ORF">BFC18_13295</name>
</gene>
<dbReference type="STRING" id="1656094.BFC18_13295"/>
<proteinExistence type="predicted"/>
<accession>A0A1E7Z9K0</accession>
<evidence type="ECO:0000256" key="1">
    <source>
        <dbReference type="SAM" id="SignalP"/>
    </source>
</evidence>
<dbReference type="PANTHER" id="PTHR33361:SF16">
    <property type="entry name" value="DUF885 DOMAIN-CONTAINING PROTEIN"/>
    <property type="match status" value="1"/>
</dbReference>
<keyword evidence="3" id="KW-1185">Reference proteome</keyword>
<feature type="signal peptide" evidence="1">
    <location>
        <begin position="1"/>
        <end position="28"/>
    </location>
</feature>
<dbReference type="EMBL" id="MDHN01000029">
    <property type="protein sequence ID" value="OFC70157.1"/>
    <property type="molecule type" value="Genomic_DNA"/>
</dbReference>
<dbReference type="OrthoDB" id="9769898at2"/>